<evidence type="ECO:0000259" key="1">
    <source>
        <dbReference type="SMART" id="SM00587"/>
    </source>
</evidence>
<organism evidence="2 3">
    <name type="scientific">Steinernema carpocapsae</name>
    <name type="common">Entomopathogenic nematode</name>
    <dbReference type="NCBI Taxonomy" id="34508"/>
    <lineage>
        <taxon>Eukaryota</taxon>
        <taxon>Metazoa</taxon>
        <taxon>Ecdysozoa</taxon>
        <taxon>Nematoda</taxon>
        <taxon>Chromadorea</taxon>
        <taxon>Rhabditida</taxon>
        <taxon>Tylenchina</taxon>
        <taxon>Panagrolaimomorpha</taxon>
        <taxon>Strongyloidoidea</taxon>
        <taxon>Steinernematidae</taxon>
        <taxon>Steinernema</taxon>
    </lineage>
</organism>
<feature type="domain" description="CHK kinase-like" evidence="1">
    <location>
        <begin position="1"/>
        <end position="199"/>
    </location>
</feature>
<dbReference type="PANTHER" id="PTHR23020">
    <property type="entry name" value="UNCHARACTERIZED NUCLEAR HORMONE RECEPTOR-RELATED"/>
    <property type="match status" value="1"/>
</dbReference>
<dbReference type="InterPro" id="IPR015897">
    <property type="entry name" value="CHK_kinase-like"/>
</dbReference>
<gene>
    <name evidence="2" type="ORF">L596_023376</name>
</gene>
<dbReference type="SUPFAM" id="SSF56112">
    <property type="entry name" value="Protein kinase-like (PK-like)"/>
    <property type="match status" value="1"/>
</dbReference>
<keyword evidence="3" id="KW-1185">Reference proteome</keyword>
<dbReference type="EMBL" id="AZBU02000008">
    <property type="protein sequence ID" value="TKR67190.1"/>
    <property type="molecule type" value="Genomic_DNA"/>
</dbReference>
<dbReference type="SMART" id="SM00587">
    <property type="entry name" value="CHK"/>
    <property type="match status" value="1"/>
</dbReference>
<dbReference type="OrthoDB" id="191037at2759"/>
<proteinExistence type="predicted"/>
<dbReference type="InterPro" id="IPR012877">
    <property type="entry name" value="Dhs-27"/>
</dbReference>
<protein>
    <recommendedName>
        <fullName evidence="1">CHK kinase-like domain-containing protein</fullName>
    </recommendedName>
</protein>
<accession>A0A4U5MDG4</accession>
<dbReference type="AlphaFoldDB" id="A0A4U5MDG4"/>
<sequence length="281" mass="32790">MESMVGKADTHPFHKGASKEMACNVAKHLATFYAYFLSHPKDKWQGKYEKNSMIDMMKDEFFCYFEQICDMKPGVFDKAFEVFKNFSCSKPFFTYILTTCYKDLGKQDFSTFFYCCLGLSAVPTHGDLWGNNIMWKKNPDGSLSNEVAAFIDFQMFHEGCITNDLARYLCVCLDGDVRRKHEFEILKFMYDKIVEQVGEKGKTVDFTFRQMKQGYKTNFIGHAIQLMLMVSFMYGGESRLQSWTDEEKKIKKAELEKLLIRTQFAVEDAIEYFKGVPKDRF</sequence>
<dbReference type="Gene3D" id="3.90.1200.10">
    <property type="match status" value="1"/>
</dbReference>
<evidence type="ECO:0000313" key="2">
    <source>
        <dbReference type="EMBL" id="TKR67190.1"/>
    </source>
</evidence>
<reference evidence="2 3" key="2">
    <citation type="journal article" date="2019" name="G3 (Bethesda)">
        <title>Hybrid Assembly of the Genome of the Entomopathogenic Nematode Steinernema carpocapsae Identifies the X-Chromosome.</title>
        <authorList>
            <person name="Serra L."/>
            <person name="Macchietto M."/>
            <person name="Macias-Munoz A."/>
            <person name="McGill C.J."/>
            <person name="Rodriguez I.M."/>
            <person name="Rodriguez B."/>
            <person name="Murad R."/>
            <person name="Mortazavi A."/>
        </authorList>
    </citation>
    <scope>NUCLEOTIDE SEQUENCE [LARGE SCALE GENOMIC DNA]</scope>
    <source>
        <strain evidence="2 3">ALL</strain>
    </source>
</reference>
<reference evidence="2 3" key="1">
    <citation type="journal article" date="2015" name="Genome Biol.">
        <title>Comparative genomics of Steinernema reveals deeply conserved gene regulatory networks.</title>
        <authorList>
            <person name="Dillman A.R."/>
            <person name="Macchietto M."/>
            <person name="Porter C.F."/>
            <person name="Rogers A."/>
            <person name="Williams B."/>
            <person name="Antoshechkin I."/>
            <person name="Lee M.M."/>
            <person name="Goodwin Z."/>
            <person name="Lu X."/>
            <person name="Lewis E.E."/>
            <person name="Goodrich-Blair H."/>
            <person name="Stock S.P."/>
            <person name="Adams B.J."/>
            <person name="Sternberg P.W."/>
            <person name="Mortazavi A."/>
        </authorList>
    </citation>
    <scope>NUCLEOTIDE SEQUENCE [LARGE SCALE GENOMIC DNA]</scope>
    <source>
        <strain evidence="2 3">ALL</strain>
    </source>
</reference>
<evidence type="ECO:0000313" key="3">
    <source>
        <dbReference type="Proteomes" id="UP000298663"/>
    </source>
</evidence>
<dbReference type="Proteomes" id="UP000298663">
    <property type="component" value="Unassembled WGS sequence"/>
</dbReference>
<dbReference type="PANTHER" id="PTHR23020:SF41">
    <property type="entry name" value="AMINOGLYCOSIDE PHOSPHOTRANSFERASE DOMAIN-CONTAINING PROTEIN"/>
    <property type="match status" value="1"/>
</dbReference>
<dbReference type="InterPro" id="IPR011009">
    <property type="entry name" value="Kinase-like_dom_sf"/>
</dbReference>
<dbReference type="InterPro" id="IPR052961">
    <property type="entry name" value="Oxido-Kinase-like_Enzymes"/>
</dbReference>
<name>A0A4U5MDG4_STECR</name>
<dbReference type="Pfam" id="PF07914">
    <property type="entry name" value="DUF1679"/>
    <property type="match status" value="1"/>
</dbReference>
<comment type="caution">
    <text evidence="2">The sequence shown here is derived from an EMBL/GenBank/DDBJ whole genome shotgun (WGS) entry which is preliminary data.</text>
</comment>